<feature type="chain" id="PRO_5041379677" evidence="2">
    <location>
        <begin position="20"/>
        <end position="393"/>
    </location>
</feature>
<feature type="signal peptide" evidence="2">
    <location>
        <begin position="1"/>
        <end position="19"/>
    </location>
</feature>
<keyword evidence="4" id="KW-1185">Reference proteome</keyword>
<dbReference type="Gene3D" id="1.50.10.10">
    <property type="match status" value="1"/>
</dbReference>
<dbReference type="EMBL" id="JAUKTV010000006">
    <property type="protein sequence ID" value="KAK0736653.1"/>
    <property type="molecule type" value="Genomic_DNA"/>
</dbReference>
<dbReference type="GO" id="GO:0016787">
    <property type="term" value="F:hydrolase activity"/>
    <property type="evidence" value="ECO:0007669"/>
    <property type="project" value="UniProtKB-KW"/>
</dbReference>
<dbReference type="InterPro" id="IPR012341">
    <property type="entry name" value="6hp_glycosidase-like_sf"/>
</dbReference>
<organism evidence="3 4">
    <name type="scientific">Apiosordaria backusii</name>
    <dbReference type="NCBI Taxonomy" id="314023"/>
    <lineage>
        <taxon>Eukaryota</taxon>
        <taxon>Fungi</taxon>
        <taxon>Dikarya</taxon>
        <taxon>Ascomycota</taxon>
        <taxon>Pezizomycotina</taxon>
        <taxon>Sordariomycetes</taxon>
        <taxon>Sordariomycetidae</taxon>
        <taxon>Sordariales</taxon>
        <taxon>Lasiosphaeriaceae</taxon>
        <taxon>Apiosordaria</taxon>
    </lineage>
</organism>
<dbReference type="Proteomes" id="UP001172159">
    <property type="component" value="Unassembled WGS sequence"/>
</dbReference>
<proteinExistence type="predicted"/>
<dbReference type="PANTHER" id="PTHR33886:SF11">
    <property type="entry name" value="WALL GLYCOSYL HYDROLASE YTER, PUTATIVE (AFU_ORTHOLOGUE AFUA_2G14630)-RELATED"/>
    <property type="match status" value="1"/>
</dbReference>
<evidence type="ECO:0000313" key="3">
    <source>
        <dbReference type="EMBL" id="KAK0736653.1"/>
    </source>
</evidence>
<sequence>MRLHSTVIALLTGAQLSNAAEKPYSTWLTDSVISYNIVPKSRWYTEATFYYGVEAVHNHTSSPAYLSYLTSQIDPILTPNGSFASWDFNDHQLDNIRIGSPLLYLYTQTSNVRYRKAIDFLHDRLLNHQKRTPTGGFWHKDPKYPNQMWLDGLFMAGPFSAAYAALFDPKNMTLWDDILLQFQLIEDHCRNTTKGNNMLKHGYDESFKAVWADPVTGASPLVWIRAQGWYFMALIDVLEWFPSSHEGYKLITKWFRDLAKAVKREQDESGGWWLVMDEQYKGKKGNYIESSGTAMYTYGVLKGIRKGVLKEGDYLGVAEKAYNFMTERFVARNGTGGGINWEGTVRVGSLDGKGDYEYYIGINKVENDLKGVGPFILASVEWERHQRKTVHET</sequence>
<evidence type="ECO:0000256" key="2">
    <source>
        <dbReference type="SAM" id="SignalP"/>
    </source>
</evidence>
<dbReference type="InterPro" id="IPR010905">
    <property type="entry name" value="Glyco_hydro_88"/>
</dbReference>
<name>A0AA40EHX2_9PEZI</name>
<comment type="caution">
    <text evidence="3">The sequence shown here is derived from an EMBL/GenBank/DDBJ whole genome shotgun (WGS) entry which is preliminary data.</text>
</comment>
<keyword evidence="2" id="KW-0732">Signal</keyword>
<accession>A0AA40EHX2</accession>
<dbReference type="Pfam" id="PF07470">
    <property type="entry name" value="Glyco_hydro_88"/>
    <property type="match status" value="1"/>
</dbReference>
<protein>
    <submittedName>
        <fullName evidence="3">Cell wall glycosyl hydrolase YteR</fullName>
    </submittedName>
</protein>
<dbReference type="GO" id="GO:0005975">
    <property type="term" value="P:carbohydrate metabolic process"/>
    <property type="evidence" value="ECO:0007669"/>
    <property type="project" value="InterPro"/>
</dbReference>
<evidence type="ECO:0000313" key="4">
    <source>
        <dbReference type="Proteomes" id="UP001172159"/>
    </source>
</evidence>
<gene>
    <name evidence="3" type="ORF">B0T21DRAFT_182817</name>
</gene>
<reference evidence="3" key="1">
    <citation type="submission" date="2023-06" db="EMBL/GenBank/DDBJ databases">
        <title>Genome-scale phylogeny and comparative genomics of the fungal order Sordariales.</title>
        <authorList>
            <consortium name="Lawrence Berkeley National Laboratory"/>
            <person name="Hensen N."/>
            <person name="Bonometti L."/>
            <person name="Westerberg I."/>
            <person name="Brannstrom I.O."/>
            <person name="Guillou S."/>
            <person name="Cros-Aarteil S."/>
            <person name="Calhoun S."/>
            <person name="Haridas S."/>
            <person name="Kuo A."/>
            <person name="Mondo S."/>
            <person name="Pangilinan J."/>
            <person name="Riley R."/>
            <person name="Labutti K."/>
            <person name="Andreopoulos B."/>
            <person name="Lipzen A."/>
            <person name="Chen C."/>
            <person name="Yanf M."/>
            <person name="Daum C."/>
            <person name="Ng V."/>
            <person name="Clum A."/>
            <person name="Steindorff A."/>
            <person name="Ohm R."/>
            <person name="Martin F."/>
            <person name="Silar P."/>
            <person name="Natvig D."/>
            <person name="Lalanne C."/>
            <person name="Gautier V."/>
            <person name="Ament-Velasquez S.L."/>
            <person name="Kruys A."/>
            <person name="Hutchinson M.I."/>
            <person name="Powell A.J."/>
            <person name="Barry K."/>
            <person name="Miller A.N."/>
            <person name="Grigoriev I.V."/>
            <person name="Debuchy R."/>
            <person name="Gladieux P."/>
            <person name="Thoren M.H."/>
            <person name="Johannesson H."/>
        </authorList>
    </citation>
    <scope>NUCLEOTIDE SEQUENCE</scope>
    <source>
        <strain evidence="3">CBS 540.89</strain>
    </source>
</reference>
<evidence type="ECO:0000256" key="1">
    <source>
        <dbReference type="ARBA" id="ARBA00022801"/>
    </source>
</evidence>
<dbReference type="InterPro" id="IPR052043">
    <property type="entry name" value="PolySaccharide_Degr_Enz"/>
</dbReference>
<dbReference type="PANTHER" id="PTHR33886">
    <property type="entry name" value="UNSATURATED RHAMNOGALACTURONAN HYDROLASE (EUROFUNG)"/>
    <property type="match status" value="1"/>
</dbReference>
<keyword evidence="1 3" id="KW-0378">Hydrolase</keyword>
<dbReference type="SUPFAM" id="SSF48208">
    <property type="entry name" value="Six-hairpin glycosidases"/>
    <property type="match status" value="1"/>
</dbReference>
<dbReference type="InterPro" id="IPR008928">
    <property type="entry name" value="6-hairpin_glycosidase_sf"/>
</dbReference>
<dbReference type="AlphaFoldDB" id="A0AA40EHX2"/>